<dbReference type="CDD" id="cd16495">
    <property type="entry name" value="RING_CH-C4HC3_MARCH"/>
    <property type="match status" value="1"/>
</dbReference>
<dbReference type="InterPro" id="IPR011016">
    <property type="entry name" value="Znf_RING-CH"/>
</dbReference>
<dbReference type="GO" id="GO:0016567">
    <property type="term" value="P:protein ubiquitination"/>
    <property type="evidence" value="ECO:0000318"/>
    <property type="project" value="GO_Central"/>
</dbReference>
<dbReference type="Gene3D" id="3.30.40.10">
    <property type="entry name" value="Zinc/RING finger domain, C3HC4 (zinc finger)"/>
    <property type="match status" value="1"/>
</dbReference>
<evidence type="ECO:0000256" key="2">
    <source>
        <dbReference type="ARBA" id="ARBA00022771"/>
    </source>
</evidence>
<gene>
    <name evidence="5" type="ORF">ZOSMA_41G00120</name>
</gene>
<comment type="caution">
    <text evidence="5">The sequence shown here is derived from an EMBL/GenBank/DDBJ whole genome shotgun (WGS) entry which is preliminary data.</text>
</comment>
<sequence>MEFQYDEEASEHLTALDKDRAFTSSSSLLCSVIHQCRICHEEEPSETCVMETPCACSGTLKFAHRGCIQRWCDEKGSTLCEICLQNFEPTYTVAPKKGLIDMGVTIRGSLEVPRVDYESQMISFSDPETVPVDFNQCSPALRRKASYCRSMALTVPDIDFVA</sequence>
<evidence type="ECO:0000313" key="6">
    <source>
        <dbReference type="Proteomes" id="UP000036987"/>
    </source>
</evidence>
<organism evidence="5 6">
    <name type="scientific">Zostera marina</name>
    <name type="common">Eelgrass</name>
    <dbReference type="NCBI Taxonomy" id="29655"/>
    <lineage>
        <taxon>Eukaryota</taxon>
        <taxon>Viridiplantae</taxon>
        <taxon>Streptophyta</taxon>
        <taxon>Embryophyta</taxon>
        <taxon>Tracheophyta</taxon>
        <taxon>Spermatophyta</taxon>
        <taxon>Magnoliopsida</taxon>
        <taxon>Liliopsida</taxon>
        <taxon>Zosteraceae</taxon>
        <taxon>Zostera</taxon>
    </lineage>
</organism>
<dbReference type="InterPro" id="IPR013083">
    <property type="entry name" value="Znf_RING/FYVE/PHD"/>
</dbReference>
<dbReference type="Pfam" id="PF12428">
    <property type="entry name" value="DUF3675"/>
    <property type="match status" value="1"/>
</dbReference>
<dbReference type="Proteomes" id="UP000036987">
    <property type="component" value="Unassembled WGS sequence"/>
</dbReference>
<dbReference type="STRING" id="29655.A0A0K9P4S5"/>
<keyword evidence="1" id="KW-0479">Metal-binding</keyword>
<dbReference type="InterPro" id="IPR033275">
    <property type="entry name" value="MARCH-like"/>
</dbReference>
<reference evidence="6" key="1">
    <citation type="journal article" date="2016" name="Nature">
        <title>The genome of the seagrass Zostera marina reveals angiosperm adaptation to the sea.</title>
        <authorList>
            <person name="Olsen J.L."/>
            <person name="Rouze P."/>
            <person name="Verhelst B."/>
            <person name="Lin Y.-C."/>
            <person name="Bayer T."/>
            <person name="Collen J."/>
            <person name="Dattolo E."/>
            <person name="De Paoli E."/>
            <person name="Dittami S."/>
            <person name="Maumus F."/>
            <person name="Michel G."/>
            <person name="Kersting A."/>
            <person name="Lauritano C."/>
            <person name="Lohaus R."/>
            <person name="Toepel M."/>
            <person name="Tonon T."/>
            <person name="Vanneste K."/>
            <person name="Amirebrahimi M."/>
            <person name="Brakel J."/>
            <person name="Bostroem C."/>
            <person name="Chovatia M."/>
            <person name="Grimwood J."/>
            <person name="Jenkins J.W."/>
            <person name="Jueterbock A."/>
            <person name="Mraz A."/>
            <person name="Stam W.T."/>
            <person name="Tice H."/>
            <person name="Bornberg-Bauer E."/>
            <person name="Green P.J."/>
            <person name="Pearson G.A."/>
            <person name="Procaccini G."/>
            <person name="Duarte C.M."/>
            <person name="Schmutz J."/>
            <person name="Reusch T.B.H."/>
            <person name="Van de Peer Y."/>
        </authorList>
    </citation>
    <scope>NUCLEOTIDE SEQUENCE [LARGE SCALE GENOMIC DNA]</scope>
    <source>
        <strain evidence="6">cv. Finnish</strain>
    </source>
</reference>
<keyword evidence="2" id="KW-0863">Zinc-finger</keyword>
<evidence type="ECO:0000256" key="3">
    <source>
        <dbReference type="ARBA" id="ARBA00022833"/>
    </source>
</evidence>
<evidence type="ECO:0000313" key="5">
    <source>
        <dbReference type="EMBL" id="KMZ63170.1"/>
    </source>
</evidence>
<dbReference type="SUPFAM" id="SSF57850">
    <property type="entry name" value="RING/U-box"/>
    <property type="match status" value="1"/>
</dbReference>
<protein>
    <recommendedName>
        <fullName evidence="4">RING-CH-type domain-containing protein</fullName>
    </recommendedName>
</protein>
<dbReference type="PANTHER" id="PTHR23012:SF180">
    <property type="entry name" value="RING_FYVE_PHD ZINC FINGER SUPERFAMILY PROTEIN"/>
    <property type="match status" value="1"/>
</dbReference>
<accession>A0A0K9P4S5</accession>
<evidence type="ECO:0000256" key="1">
    <source>
        <dbReference type="ARBA" id="ARBA00022723"/>
    </source>
</evidence>
<dbReference type="OrthoDB" id="264354at2759"/>
<dbReference type="InterPro" id="IPR022143">
    <property type="entry name" value="DUF3675"/>
</dbReference>
<dbReference type="EMBL" id="LFYR01001258">
    <property type="protein sequence ID" value="KMZ63170.1"/>
    <property type="molecule type" value="Genomic_DNA"/>
</dbReference>
<dbReference type="SMART" id="SM00744">
    <property type="entry name" value="RINGv"/>
    <property type="match status" value="1"/>
</dbReference>
<dbReference type="FunFam" id="3.30.40.10:FF:000318">
    <property type="entry name" value="E3 ubiquitin-protein ligase MARCH4"/>
    <property type="match status" value="1"/>
</dbReference>
<feature type="domain" description="RING-CH-type" evidence="4">
    <location>
        <begin position="28"/>
        <end position="90"/>
    </location>
</feature>
<dbReference type="GO" id="GO:0016020">
    <property type="term" value="C:membrane"/>
    <property type="evidence" value="ECO:0000318"/>
    <property type="project" value="GO_Central"/>
</dbReference>
<proteinExistence type="predicted"/>
<dbReference type="PANTHER" id="PTHR23012">
    <property type="entry name" value="RING/FYVE/PHD ZINC FINGER DOMAIN-CONTAINING"/>
    <property type="match status" value="1"/>
</dbReference>
<dbReference type="GO" id="GO:0004842">
    <property type="term" value="F:ubiquitin-protein transferase activity"/>
    <property type="evidence" value="ECO:0000318"/>
    <property type="project" value="GO_Central"/>
</dbReference>
<dbReference type="GO" id="GO:0008270">
    <property type="term" value="F:zinc ion binding"/>
    <property type="evidence" value="ECO:0007669"/>
    <property type="project" value="UniProtKB-KW"/>
</dbReference>
<dbReference type="OMA" id="PAGCSWC"/>
<keyword evidence="6" id="KW-1185">Reference proteome</keyword>
<dbReference type="AlphaFoldDB" id="A0A0K9P4S5"/>
<name>A0A0K9P4S5_ZOSMR</name>
<dbReference type="Pfam" id="PF12906">
    <property type="entry name" value="RINGv"/>
    <property type="match status" value="1"/>
</dbReference>
<dbReference type="PROSITE" id="PS51292">
    <property type="entry name" value="ZF_RING_CH"/>
    <property type="match status" value="1"/>
</dbReference>
<evidence type="ECO:0000259" key="4">
    <source>
        <dbReference type="PROSITE" id="PS51292"/>
    </source>
</evidence>
<keyword evidence="3" id="KW-0862">Zinc</keyword>